<evidence type="ECO:0000313" key="2">
    <source>
        <dbReference type="Proteomes" id="UP001246858"/>
    </source>
</evidence>
<sequence>MYKFIQYTLLFCLLLSYGSGFAQNNGRITGTIKTADGEPALQATVSITGLRKIAAGENGRFTFKNIPAGDYTITASYTGLESQSKTISLQAGQSLTVNFILQGSGALQEVAVEAARRKKIVQRETENPARLPLKNLENPQIYNVVTSALFNQQIVLERTDLYYNIPGAVPNFSAGGSQGISQRGFSNTNGFRNGLVTSAIYPMNPAIIERVEVMKGPTGTLFGTGRASSFGGVYNYVTKRPFGRNAVELGLTAGSFNLARLSADVNHVLDSEGKQLLRVNAAWQSQGSFQDQGYAKNFAFAPSFSYQVNDKLKFLIEASITRNSYTTTSFALPANLDSISFRNFRQWKLPYERSLGNNSVDAKIGVNDIGAEAEYKISDTWKSQTKFLYSEGKYDHLLWSTFTIANDSTIARTVRNQTPETFGNIELQQNFIGDFKIAGLRNRMVLGLDYNRNYYSLNRATVAYDRVNINKPEITDFNKEKIDALSAGKFAATTFGGINYAAYASDVLNITPQLMAMASLRVERYTTKGAFAFATGKRSGDYQQTALSPKFGLVYQVLPEKLSVFANYMNGFANLAPAQQSVDGVLEGLKPQYANQLEGGIKYSFLNERISGSLSYYDIKVSNSTRTETVSGQVLTLQDGTQRSRGLEFDLTANPITGLNIVAGYAYNQNKYEKASPALTGKSLMASPKNVANFWASYVLPASALQGLGIGAGGNYVSDSWFDSANRFTLPGYTLVNATVFYEQAKYRVGIKANNIGDKHYWNPTGMPQNPRNLLLDLRLKF</sequence>
<reference evidence="1" key="1">
    <citation type="submission" date="2023-07" db="EMBL/GenBank/DDBJ databases">
        <title>Sorghum-associated microbial communities from plants grown in Nebraska, USA.</title>
        <authorList>
            <person name="Schachtman D."/>
        </authorList>
    </citation>
    <scope>NUCLEOTIDE SEQUENCE</scope>
    <source>
        <strain evidence="1">2697</strain>
    </source>
</reference>
<dbReference type="EMBL" id="JAVDTF010000002">
    <property type="protein sequence ID" value="MDR6783596.1"/>
    <property type="molecule type" value="Genomic_DNA"/>
</dbReference>
<keyword evidence="1" id="KW-0675">Receptor</keyword>
<evidence type="ECO:0000313" key="1">
    <source>
        <dbReference type="EMBL" id="MDR6783596.1"/>
    </source>
</evidence>
<dbReference type="Proteomes" id="UP001246858">
    <property type="component" value="Unassembled WGS sequence"/>
</dbReference>
<accession>A0ACC6KWJ9</accession>
<proteinExistence type="predicted"/>
<name>A0ACC6KWJ9_9SPHI</name>
<organism evidence="1 2">
    <name type="scientific">Pedobacter africanus</name>
    <dbReference type="NCBI Taxonomy" id="151894"/>
    <lineage>
        <taxon>Bacteria</taxon>
        <taxon>Pseudomonadati</taxon>
        <taxon>Bacteroidota</taxon>
        <taxon>Sphingobacteriia</taxon>
        <taxon>Sphingobacteriales</taxon>
        <taxon>Sphingobacteriaceae</taxon>
        <taxon>Pedobacter</taxon>
    </lineage>
</organism>
<gene>
    <name evidence="1" type="ORF">J2X78_002161</name>
</gene>
<keyword evidence="2" id="KW-1185">Reference proteome</keyword>
<protein>
    <submittedName>
        <fullName evidence="1">TonB-dependent siderophore receptor</fullName>
    </submittedName>
</protein>
<comment type="caution">
    <text evidence="1">The sequence shown here is derived from an EMBL/GenBank/DDBJ whole genome shotgun (WGS) entry which is preliminary data.</text>
</comment>